<dbReference type="OrthoDB" id="89044at2"/>
<proteinExistence type="predicted"/>
<gene>
    <name evidence="1" type="ORF">SAMN02910344_01392</name>
</gene>
<dbReference type="AlphaFoldDB" id="A0A662ZHN7"/>
<dbReference type="SUPFAM" id="SSF82771">
    <property type="entry name" value="GIY-YIG endonuclease"/>
    <property type="match status" value="1"/>
</dbReference>
<keyword evidence="2" id="KW-1185">Reference proteome</keyword>
<evidence type="ECO:0000313" key="2">
    <source>
        <dbReference type="Proteomes" id="UP000243745"/>
    </source>
</evidence>
<protein>
    <recommendedName>
        <fullName evidence="3">GIY-YIG catalytic domain-containing protein</fullName>
    </recommendedName>
</protein>
<name>A0A662ZHN7_9GAMM</name>
<accession>A0A662ZHN7</accession>
<dbReference type="Proteomes" id="UP000243745">
    <property type="component" value="Unassembled WGS sequence"/>
</dbReference>
<dbReference type="Gene3D" id="3.40.1440.10">
    <property type="entry name" value="GIY-YIG endonuclease"/>
    <property type="match status" value="1"/>
</dbReference>
<dbReference type="RefSeq" id="WP_093142316.1">
    <property type="nucleotide sequence ID" value="NZ_FOXF01000024.1"/>
</dbReference>
<organism evidence="1 2">
    <name type="scientific">Ruminobacter amylophilus</name>
    <dbReference type="NCBI Taxonomy" id="867"/>
    <lineage>
        <taxon>Bacteria</taxon>
        <taxon>Pseudomonadati</taxon>
        <taxon>Pseudomonadota</taxon>
        <taxon>Gammaproteobacteria</taxon>
        <taxon>Aeromonadales</taxon>
        <taxon>Succinivibrionaceae</taxon>
        <taxon>Ruminobacter</taxon>
    </lineage>
</organism>
<evidence type="ECO:0008006" key="3">
    <source>
        <dbReference type="Google" id="ProtNLM"/>
    </source>
</evidence>
<sequence>MALINFSDILKKAGFDPGKVKLIRHSLTDSNFRNCYMAGKVFEYTCHQKKNFSKGYDYWATFISGSGTLARFHSIYRVGDSRPDTEDIIPEGIPDSEASHFKGNNAYYDLERLDVLSEFEGKLTIEWGNSARMWHQKGTTEKAVVSIQPNEKKVFSGFENLVLSFDELKEIVDNPEVYDSWRTALSSVYAIYLIVDSETGRQYVGSAYGKDGLWGRWSVYVETHHGNNKEMKQLVCSYTERYHSFQFSILQILPKTVTDRDVTDIESLWKSKLLSRKFGMNDN</sequence>
<reference evidence="1 2" key="1">
    <citation type="submission" date="2016-10" db="EMBL/GenBank/DDBJ databases">
        <authorList>
            <person name="Varghese N."/>
            <person name="Submissions S."/>
        </authorList>
    </citation>
    <scope>NUCLEOTIDE SEQUENCE [LARGE SCALE GENOMIC DNA]</scope>
    <source>
        <strain evidence="1 2">DSM 1361</strain>
    </source>
</reference>
<dbReference type="InterPro" id="IPR035901">
    <property type="entry name" value="GIY-YIG_endonuc_sf"/>
</dbReference>
<dbReference type="EMBL" id="FOXF01000024">
    <property type="protein sequence ID" value="SFP44244.1"/>
    <property type="molecule type" value="Genomic_DNA"/>
</dbReference>
<dbReference type="CDD" id="cd10446">
    <property type="entry name" value="GIY-YIG_unchar_1"/>
    <property type="match status" value="1"/>
</dbReference>
<evidence type="ECO:0000313" key="1">
    <source>
        <dbReference type="EMBL" id="SFP44244.1"/>
    </source>
</evidence>